<accession>A0A239AJ50</accession>
<evidence type="ECO:0000313" key="2">
    <source>
        <dbReference type="EMBL" id="SNR95064.1"/>
    </source>
</evidence>
<keyword evidence="3" id="KW-1185">Reference proteome</keyword>
<dbReference type="InterPro" id="IPR002645">
    <property type="entry name" value="STAS_dom"/>
</dbReference>
<protein>
    <submittedName>
        <fullName evidence="2">Anti-anti-sigma factor</fullName>
    </submittedName>
</protein>
<reference evidence="3" key="1">
    <citation type="submission" date="2017-06" db="EMBL/GenBank/DDBJ databases">
        <authorList>
            <person name="Varghese N."/>
            <person name="Submissions S."/>
        </authorList>
    </citation>
    <scope>NUCLEOTIDE SEQUENCE [LARGE SCALE GENOMIC DNA]</scope>
    <source>
        <strain evidence="3">DSM 46839</strain>
    </source>
</reference>
<dbReference type="InterPro" id="IPR036513">
    <property type="entry name" value="STAS_dom_sf"/>
</dbReference>
<gene>
    <name evidence="2" type="ORF">SAMN06893096_1013</name>
</gene>
<dbReference type="Pfam" id="PF01740">
    <property type="entry name" value="STAS"/>
    <property type="match status" value="1"/>
</dbReference>
<dbReference type="AlphaFoldDB" id="A0A239AJ50"/>
<organism evidence="2 3">
    <name type="scientific">Geodermatophilus pulveris</name>
    <dbReference type="NCBI Taxonomy" id="1564159"/>
    <lineage>
        <taxon>Bacteria</taxon>
        <taxon>Bacillati</taxon>
        <taxon>Actinomycetota</taxon>
        <taxon>Actinomycetes</taxon>
        <taxon>Geodermatophilales</taxon>
        <taxon>Geodermatophilaceae</taxon>
        <taxon>Geodermatophilus</taxon>
    </lineage>
</organism>
<dbReference type="CDD" id="cd07043">
    <property type="entry name" value="STAS_anti-anti-sigma_factors"/>
    <property type="match status" value="1"/>
</dbReference>
<feature type="domain" description="STAS" evidence="1">
    <location>
        <begin position="12"/>
        <end position="114"/>
    </location>
</feature>
<evidence type="ECO:0000313" key="3">
    <source>
        <dbReference type="Proteomes" id="UP000198373"/>
    </source>
</evidence>
<dbReference type="Gene3D" id="3.30.750.24">
    <property type="entry name" value="STAS domain"/>
    <property type="match status" value="1"/>
</dbReference>
<dbReference type="EMBL" id="FZOO01000001">
    <property type="protein sequence ID" value="SNR95064.1"/>
    <property type="molecule type" value="Genomic_DNA"/>
</dbReference>
<dbReference type="PROSITE" id="PS50801">
    <property type="entry name" value="STAS"/>
    <property type="match status" value="1"/>
</dbReference>
<sequence>MIPSSVPPHPPGAVRLEPGTGGLVLHLAGEVDSATVARWDRDRPGVDGRPQGAVVAVDASAAAFLNSAGVALLVRETESHRRAGGRPELRNPSRAVLQVLRLTGVAGLFDVVAD</sequence>
<name>A0A239AJ50_9ACTN</name>
<dbReference type="Proteomes" id="UP000198373">
    <property type="component" value="Unassembled WGS sequence"/>
</dbReference>
<dbReference type="RefSeq" id="WP_179224050.1">
    <property type="nucleotide sequence ID" value="NZ_FZOO01000001.1"/>
</dbReference>
<evidence type="ECO:0000259" key="1">
    <source>
        <dbReference type="PROSITE" id="PS50801"/>
    </source>
</evidence>
<dbReference type="SUPFAM" id="SSF52091">
    <property type="entry name" value="SpoIIaa-like"/>
    <property type="match status" value="1"/>
</dbReference>
<proteinExistence type="predicted"/>